<comment type="similarity">
    <text evidence="2 9">Belongs to the PEPCase type 1 family.</text>
</comment>
<dbReference type="GO" id="GO:0015977">
    <property type="term" value="P:carbon fixation"/>
    <property type="evidence" value="ECO:0007669"/>
    <property type="project" value="UniProtKB-UniRule"/>
</dbReference>
<evidence type="ECO:0000313" key="12">
    <source>
        <dbReference type="EMBL" id="QDT01324.1"/>
    </source>
</evidence>
<feature type="active site" evidence="9">
    <location>
        <position position="592"/>
    </location>
</feature>
<evidence type="ECO:0000313" key="13">
    <source>
        <dbReference type="Proteomes" id="UP000319852"/>
    </source>
</evidence>
<dbReference type="OrthoDB" id="9768133at2"/>
<dbReference type="Proteomes" id="UP000319852">
    <property type="component" value="Chromosome"/>
</dbReference>
<protein>
    <recommendedName>
        <fullName evidence="4 9">Phosphoenolpyruvate carboxylase</fullName>
        <shortName evidence="9">PEPC</shortName>
        <shortName evidence="9">PEPCase</shortName>
        <ecNumber evidence="3 9">4.1.1.31</ecNumber>
    </recommendedName>
</protein>
<feature type="compositionally biased region" description="Polar residues" evidence="11">
    <location>
        <begin position="46"/>
        <end position="61"/>
    </location>
</feature>
<dbReference type="GO" id="GO:0006107">
    <property type="term" value="P:oxaloacetate metabolic process"/>
    <property type="evidence" value="ECO:0007669"/>
    <property type="project" value="UniProtKB-UniRule"/>
</dbReference>
<dbReference type="EMBL" id="CP036263">
    <property type="protein sequence ID" value="QDT01324.1"/>
    <property type="molecule type" value="Genomic_DNA"/>
</dbReference>
<dbReference type="GO" id="GO:0005829">
    <property type="term" value="C:cytosol"/>
    <property type="evidence" value="ECO:0007669"/>
    <property type="project" value="TreeGrafter"/>
</dbReference>
<dbReference type="GO" id="GO:0000287">
    <property type="term" value="F:magnesium ion binding"/>
    <property type="evidence" value="ECO:0007669"/>
    <property type="project" value="UniProtKB-UniRule"/>
</dbReference>
<evidence type="ECO:0000256" key="4">
    <source>
        <dbReference type="ARBA" id="ARBA00022419"/>
    </source>
</evidence>
<dbReference type="PROSITE" id="PS00781">
    <property type="entry name" value="PEPCASE_1"/>
    <property type="match status" value="1"/>
</dbReference>
<feature type="region of interest" description="Disordered" evidence="11">
    <location>
        <begin position="42"/>
        <end position="61"/>
    </location>
</feature>
<dbReference type="HAMAP" id="MF_00595">
    <property type="entry name" value="PEPcase_type1"/>
    <property type="match status" value="1"/>
</dbReference>
<sequence>MPRAPELSREIDQLGRLCGDIIKQLAGGKGFELVEQVRRLARETQRAGSSPNPTGTQSPNDAATELDELLQGLDPHQIEVVTRSFTVFLELANLAEDRQRVRVLHQRQQQAHPYPSKETVRAAIADFHERGLSAKQVQAYVDQARIELVLTAHPTEAKRRAVRRLLGDMRRLLGKLDASDLLPTTRQRLHEKLAAQLSKLSQTDFLRPWRPTVMQEVERGLSIRHVLWEQVPRIASDLRSALAEFYPEVIYSHPMVEYNSWIGGDRDGNPFVTPEITAQTLREMRDMAFEKHLASCRKLSRSLSLSDRQTPPAAELTDAITAAGKQWPPLAEELEKLPPLESYRRWLHVVAWRLERTAEVDLAVDGQSANEGASAYVSPAELLADLAIMRDSLVATGNQAIYDADVQPWVDQIEAFAFHTARLDIRQDSGVYRDVLNEVWKLTGDCEAPEKLDEPARQKLLVETLGKPFTVPKEASDTTRETFELFTLLRRTARRFGLTAIGSHIVSMTRVPSDLLVVLWLWRWSEQVDGTGNNEADSSMHLPLVPLFETIDDLKQAPDTLTSLLAEPAYREYVRQQGDRQTAMVGYSDSTKDGGYFSAQVALQTGQTGLAEVAKREGVDLTFFHGRGGSLGRGGGPAAKSVLSLPTEAFNGTLRLTEQGEVLADRYDNPAIAHRHLEQLTWAVLTAVSQDPTPPPAQWQSSVEQLAESSLKAYRELVDHPTFADFYRQVTPISAIEQLPIGSRPSKRKGGNRIEDLRAIPWVYSWTQCRCLLPAWYGLGSAFEAYVGDQFSRLESLQKMHREWPFFGIAIDNSMHALAQANMSVFAKYASLATGVEEHEELTEAILKEFERSRHAVLAITGSSQLLDRIPWLQRSIKARNGYVDPLNLLQVELLRRGKQDRVKQEVETGDDDQLNQWEHLTHLTVKGVSTGMRTTG</sequence>
<keyword evidence="13" id="KW-1185">Reference proteome</keyword>
<dbReference type="PRINTS" id="PR00150">
    <property type="entry name" value="PEPCARBXLASE"/>
</dbReference>
<evidence type="ECO:0000256" key="8">
    <source>
        <dbReference type="ARBA" id="ARBA00048995"/>
    </source>
</evidence>
<dbReference type="KEGG" id="amob:HG15A2_46660"/>
<evidence type="ECO:0000256" key="7">
    <source>
        <dbReference type="ARBA" id="ARBA00023300"/>
    </source>
</evidence>
<evidence type="ECO:0000256" key="1">
    <source>
        <dbReference type="ARBA" id="ARBA00003670"/>
    </source>
</evidence>
<dbReference type="SUPFAM" id="SSF51621">
    <property type="entry name" value="Phosphoenolpyruvate/pyruvate domain"/>
    <property type="match status" value="1"/>
</dbReference>
<evidence type="ECO:0000256" key="5">
    <source>
        <dbReference type="ARBA" id="ARBA00022842"/>
    </source>
</evidence>
<evidence type="ECO:0000256" key="3">
    <source>
        <dbReference type="ARBA" id="ARBA00012305"/>
    </source>
</evidence>
<dbReference type="Pfam" id="PF00311">
    <property type="entry name" value="PEPcase"/>
    <property type="match status" value="1"/>
</dbReference>
<name>A0A517N2G3_9BACT</name>
<dbReference type="GO" id="GO:0008964">
    <property type="term" value="F:phosphoenolpyruvate carboxylase activity"/>
    <property type="evidence" value="ECO:0007669"/>
    <property type="project" value="UniProtKB-UniRule"/>
</dbReference>
<dbReference type="AlphaFoldDB" id="A0A517N2G3"/>
<comment type="catalytic activity">
    <reaction evidence="8 9">
        <text>oxaloacetate + phosphate = phosphoenolpyruvate + hydrogencarbonate</text>
        <dbReference type="Rhea" id="RHEA:28370"/>
        <dbReference type="ChEBI" id="CHEBI:16452"/>
        <dbReference type="ChEBI" id="CHEBI:17544"/>
        <dbReference type="ChEBI" id="CHEBI:43474"/>
        <dbReference type="ChEBI" id="CHEBI:58702"/>
        <dbReference type="EC" id="4.1.1.31"/>
    </reaction>
</comment>
<comment type="subunit">
    <text evidence="9">Homotetramer.</text>
</comment>
<feature type="active site" evidence="9 10">
    <location>
        <position position="153"/>
    </location>
</feature>
<evidence type="ECO:0000256" key="2">
    <source>
        <dbReference type="ARBA" id="ARBA00008346"/>
    </source>
</evidence>
<dbReference type="Gene3D" id="1.20.1440.90">
    <property type="entry name" value="Phosphoenolpyruvate/pyruvate domain"/>
    <property type="match status" value="1"/>
</dbReference>
<dbReference type="GO" id="GO:0006099">
    <property type="term" value="P:tricarboxylic acid cycle"/>
    <property type="evidence" value="ECO:0007669"/>
    <property type="project" value="InterPro"/>
</dbReference>
<reference evidence="12 13" key="1">
    <citation type="submission" date="2019-02" db="EMBL/GenBank/DDBJ databases">
        <title>Deep-cultivation of Planctomycetes and their phenomic and genomic characterization uncovers novel biology.</title>
        <authorList>
            <person name="Wiegand S."/>
            <person name="Jogler M."/>
            <person name="Boedeker C."/>
            <person name="Pinto D."/>
            <person name="Vollmers J."/>
            <person name="Rivas-Marin E."/>
            <person name="Kohn T."/>
            <person name="Peeters S.H."/>
            <person name="Heuer A."/>
            <person name="Rast P."/>
            <person name="Oberbeckmann S."/>
            <person name="Bunk B."/>
            <person name="Jeske O."/>
            <person name="Meyerdierks A."/>
            <person name="Storesund J.E."/>
            <person name="Kallscheuer N."/>
            <person name="Luecker S."/>
            <person name="Lage O.M."/>
            <person name="Pohl T."/>
            <person name="Merkel B.J."/>
            <person name="Hornburger P."/>
            <person name="Mueller R.-W."/>
            <person name="Bruemmer F."/>
            <person name="Labrenz M."/>
            <person name="Spormann A.M."/>
            <person name="Op den Camp H."/>
            <person name="Overmann J."/>
            <person name="Amann R."/>
            <person name="Jetten M.S.M."/>
            <person name="Mascher T."/>
            <person name="Medema M.H."/>
            <person name="Devos D.P."/>
            <person name="Kaster A.-K."/>
            <person name="Ovreas L."/>
            <person name="Rohde M."/>
            <person name="Galperin M.Y."/>
            <person name="Jogler C."/>
        </authorList>
    </citation>
    <scope>NUCLEOTIDE SEQUENCE [LARGE SCALE GENOMIC DNA]</scope>
    <source>
        <strain evidence="12 13">HG15A2</strain>
    </source>
</reference>
<comment type="cofactor">
    <cofactor evidence="9">
        <name>Mg(2+)</name>
        <dbReference type="ChEBI" id="CHEBI:18420"/>
    </cofactor>
</comment>
<keyword evidence="12" id="KW-0670">Pyruvate</keyword>
<dbReference type="InterPro" id="IPR018129">
    <property type="entry name" value="PEP_COase_Lys_AS"/>
</dbReference>
<dbReference type="PANTHER" id="PTHR30523">
    <property type="entry name" value="PHOSPHOENOLPYRUVATE CARBOXYLASE"/>
    <property type="match status" value="1"/>
</dbReference>
<evidence type="ECO:0000256" key="6">
    <source>
        <dbReference type="ARBA" id="ARBA00023239"/>
    </source>
</evidence>
<dbReference type="PANTHER" id="PTHR30523:SF6">
    <property type="entry name" value="PHOSPHOENOLPYRUVATE CARBOXYLASE"/>
    <property type="match status" value="1"/>
</dbReference>
<dbReference type="RefSeq" id="WP_145063431.1">
    <property type="nucleotide sequence ID" value="NZ_CP036263.1"/>
</dbReference>
<evidence type="ECO:0000256" key="9">
    <source>
        <dbReference type="HAMAP-Rule" id="MF_00595"/>
    </source>
</evidence>
<evidence type="ECO:0000256" key="10">
    <source>
        <dbReference type="PROSITE-ProRule" id="PRU10111"/>
    </source>
</evidence>
<dbReference type="NCBIfam" id="NF000584">
    <property type="entry name" value="PRK00009.1"/>
    <property type="match status" value="1"/>
</dbReference>
<dbReference type="InterPro" id="IPR021135">
    <property type="entry name" value="PEP_COase"/>
</dbReference>
<keyword evidence="6 9" id="KW-0456">Lyase</keyword>
<comment type="function">
    <text evidence="1 9">Forms oxaloacetate, a four-carbon dicarboxylic acid source for the tricarboxylic acid cycle.</text>
</comment>
<gene>
    <name evidence="9 12" type="primary">ppc</name>
    <name evidence="12" type="ORF">HG15A2_46660</name>
</gene>
<dbReference type="InterPro" id="IPR022805">
    <property type="entry name" value="PEP_COase_bac/pln-type"/>
</dbReference>
<proteinExistence type="inferred from homology"/>
<organism evidence="12 13">
    <name type="scientific">Adhaeretor mobilis</name>
    <dbReference type="NCBI Taxonomy" id="1930276"/>
    <lineage>
        <taxon>Bacteria</taxon>
        <taxon>Pseudomonadati</taxon>
        <taxon>Planctomycetota</taxon>
        <taxon>Planctomycetia</taxon>
        <taxon>Pirellulales</taxon>
        <taxon>Lacipirellulaceae</taxon>
        <taxon>Adhaeretor</taxon>
    </lineage>
</organism>
<keyword evidence="5 9" id="KW-0460">Magnesium</keyword>
<accession>A0A517N2G3</accession>
<dbReference type="InterPro" id="IPR015813">
    <property type="entry name" value="Pyrv/PenolPyrv_kinase-like_dom"/>
</dbReference>
<dbReference type="EC" id="4.1.1.31" evidence="3 9"/>
<keyword evidence="7 9" id="KW-0120">Carbon dioxide fixation</keyword>
<evidence type="ECO:0000256" key="11">
    <source>
        <dbReference type="SAM" id="MobiDB-lite"/>
    </source>
</evidence>